<evidence type="ECO:0000313" key="7">
    <source>
        <dbReference type="EMBL" id="GHA41823.1"/>
    </source>
</evidence>
<dbReference type="PANTHER" id="PTHR40079:SF4">
    <property type="entry name" value="GH26 DOMAIN-CONTAINING PROTEIN-RELATED"/>
    <property type="match status" value="1"/>
</dbReference>
<feature type="active site" description="Proton donor" evidence="4">
    <location>
        <position position="231"/>
    </location>
</feature>
<feature type="active site" description="Nucleophile" evidence="4">
    <location>
        <position position="339"/>
    </location>
</feature>
<evidence type="ECO:0000256" key="5">
    <source>
        <dbReference type="SAM" id="MobiDB-lite"/>
    </source>
</evidence>
<dbReference type="GO" id="GO:0006080">
    <property type="term" value="P:substituted mannan metabolic process"/>
    <property type="evidence" value="ECO:0007669"/>
    <property type="project" value="InterPro"/>
</dbReference>
<evidence type="ECO:0000313" key="8">
    <source>
        <dbReference type="Proteomes" id="UP000610456"/>
    </source>
</evidence>
<comment type="caution">
    <text evidence="7">The sequence shown here is derived from an EMBL/GenBank/DDBJ whole genome shotgun (WGS) entry which is preliminary data.</text>
</comment>
<dbReference type="Pfam" id="PF02156">
    <property type="entry name" value="Glyco_hydro_26"/>
    <property type="match status" value="1"/>
</dbReference>
<accession>A0A918SGS4</accession>
<dbReference type="InterPro" id="IPR022790">
    <property type="entry name" value="GH26_dom"/>
</dbReference>
<feature type="region of interest" description="Disordered" evidence="5">
    <location>
        <begin position="21"/>
        <end position="48"/>
    </location>
</feature>
<name>A0A918SGS4_9FLAO</name>
<dbReference type="AlphaFoldDB" id="A0A918SGS4"/>
<dbReference type="PROSITE" id="PS51257">
    <property type="entry name" value="PROKAR_LIPOPROTEIN"/>
    <property type="match status" value="1"/>
</dbReference>
<evidence type="ECO:0000256" key="2">
    <source>
        <dbReference type="ARBA" id="ARBA00022801"/>
    </source>
</evidence>
<reference evidence="7" key="2">
    <citation type="submission" date="2020-09" db="EMBL/GenBank/DDBJ databases">
        <authorList>
            <person name="Sun Q."/>
            <person name="Kim S."/>
        </authorList>
    </citation>
    <scope>NUCLEOTIDE SEQUENCE</scope>
    <source>
        <strain evidence="7">KCTC 12719</strain>
    </source>
</reference>
<evidence type="ECO:0000256" key="3">
    <source>
        <dbReference type="ARBA" id="ARBA00023295"/>
    </source>
</evidence>
<evidence type="ECO:0000256" key="4">
    <source>
        <dbReference type="PROSITE-ProRule" id="PRU01100"/>
    </source>
</evidence>
<gene>
    <name evidence="7" type="ORF">GCM10007103_23910</name>
</gene>
<evidence type="ECO:0000256" key="1">
    <source>
        <dbReference type="ARBA" id="ARBA00007754"/>
    </source>
</evidence>
<protein>
    <submittedName>
        <fullName evidence="7">Mannan endo-1,4-beta-mannosidase</fullName>
    </submittedName>
</protein>
<dbReference type="EMBL" id="BMXB01000010">
    <property type="protein sequence ID" value="GHA41823.1"/>
    <property type="molecule type" value="Genomic_DNA"/>
</dbReference>
<comment type="similarity">
    <text evidence="1 4">Belongs to the glycosyl hydrolase 26 family.</text>
</comment>
<dbReference type="InterPro" id="IPR000805">
    <property type="entry name" value="Glyco_hydro_26"/>
</dbReference>
<proteinExistence type="inferred from homology"/>
<sequence>MKKIPLLLFIASTMLLGCSKDDDAAEPEIPVDPVEEPDDKDDEDDEEQTFVLQPEDARTYMVDAAATEETVALFYHLKTISQSKFVVGHQDAFSSFYNDNSGESDVKKTTGSDPGLLGQDFMFITDDSNNGQANNWFYQQEQNIIADAVEAYNKGMINHFTWHIREPYEGDHFYTSEMTEFQKNNAFKSILPGGANHEYYKKKLEKVAEVAKSIKGDDGTLSPIIFRPFHEFDGDWFWWGAAYNTAEEYKTAWRFTVEYLRDELGVHNILYAYSPDNSYSSSSLYLQRYPGDEYVDILGMDNYGDITPQDGSRIEIANEKLKMVSDLAIEKVKIAALAETGFFVDSENALPPNFFSEKLYKALTGDDVEIGFMMFWQNSAASYTIPVPGTEGEDDFLKFLEKEEPMLLEDMHDFYSLPN</sequence>
<dbReference type="PRINTS" id="PR00739">
    <property type="entry name" value="GLHYDRLASE26"/>
</dbReference>
<keyword evidence="3 4" id="KW-0326">Glycosidase</keyword>
<dbReference type="Proteomes" id="UP000610456">
    <property type="component" value="Unassembled WGS sequence"/>
</dbReference>
<dbReference type="RefSeq" id="WP_189605000.1">
    <property type="nucleotide sequence ID" value="NZ_BMXB01000010.1"/>
</dbReference>
<keyword evidence="8" id="KW-1185">Reference proteome</keyword>
<organism evidence="7 8">
    <name type="scientific">Salinimicrobium marinum</name>
    <dbReference type="NCBI Taxonomy" id="680283"/>
    <lineage>
        <taxon>Bacteria</taxon>
        <taxon>Pseudomonadati</taxon>
        <taxon>Bacteroidota</taxon>
        <taxon>Flavobacteriia</taxon>
        <taxon>Flavobacteriales</taxon>
        <taxon>Flavobacteriaceae</taxon>
        <taxon>Salinimicrobium</taxon>
    </lineage>
</organism>
<dbReference type="InterPro" id="IPR017853">
    <property type="entry name" value="GH"/>
</dbReference>
<feature type="domain" description="GH26" evidence="6">
    <location>
        <begin position="68"/>
        <end position="409"/>
    </location>
</feature>
<reference evidence="7" key="1">
    <citation type="journal article" date="2014" name="Int. J. Syst. Evol. Microbiol.">
        <title>Complete genome sequence of Corynebacterium casei LMG S-19264T (=DSM 44701T), isolated from a smear-ripened cheese.</title>
        <authorList>
            <consortium name="US DOE Joint Genome Institute (JGI-PGF)"/>
            <person name="Walter F."/>
            <person name="Albersmeier A."/>
            <person name="Kalinowski J."/>
            <person name="Ruckert C."/>
        </authorList>
    </citation>
    <scope>NUCLEOTIDE SEQUENCE</scope>
    <source>
        <strain evidence="7">KCTC 12719</strain>
    </source>
</reference>
<dbReference type="Gene3D" id="3.20.20.80">
    <property type="entry name" value="Glycosidases"/>
    <property type="match status" value="1"/>
</dbReference>
<keyword evidence="2 4" id="KW-0378">Hydrolase</keyword>
<dbReference type="PROSITE" id="PS51764">
    <property type="entry name" value="GH26"/>
    <property type="match status" value="1"/>
</dbReference>
<evidence type="ECO:0000259" key="6">
    <source>
        <dbReference type="PROSITE" id="PS51764"/>
    </source>
</evidence>
<feature type="compositionally biased region" description="Acidic residues" evidence="5">
    <location>
        <begin position="33"/>
        <end position="48"/>
    </location>
</feature>
<dbReference type="SUPFAM" id="SSF51445">
    <property type="entry name" value="(Trans)glycosidases"/>
    <property type="match status" value="1"/>
</dbReference>
<dbReference type="PANTHER" id="PTHR40079">
    <property type="entry name" value="MANNAN ENDO-1,4-BETA-MANNOSIDASE E-RELATED"/>
    <property type="match status" value="1"/>
</dbReference>
<dbReference type="GO" id="GO:0016985">
    <property type="term" value="F:mannan endo-1,4-beta-mannosidase activity"/>
    <property type="evidence" value="ECO:0007669"/>
    <property type="project" value="InterPro"/>
</dbReference>